<dbReference type="AlphaFoldDB" id="A0A432Z6T2"/>
<evidence type="ECO:0000313" key="2">
    <source>
        <dbReference type="Proteomes" id="UP000287908"/>
    </source>
</evidence>
<protein>
    <submittedName>
        <fullName evidence="1">DUF1415 domain-containing protein</fullName>
    </submittedName>
</protein>
<gene>
    <name evidence="1" type="ORF">CWI81_11255</name>
</gene>
<organism evidence="1 2">
    <name type="scientific">Idiomarina seosinensis</name>
    <dbReference type="NCBI Taxonomy" id="281739"/>
    <lineage>
        <taxon>Bacteria</taxon>
        <taxon>Pseudomonadati</taxon>
        <taxon>Pseudomonadota</taxon>
        <taxon>Gammaproteobacteria</taxon>
        <taxon>Alteromonadales</taxon>
        <taxon>Idiomarinaceae</taxon>
        <taxon>Idiomarina</taxon>
    </lineage>
</organism>
<proteinExistence type="predicted"/>
<name>A0A432Z6T2_9GAMM</name>
<dbReference type="InterPro" id="IPR009858">
    <property type="entry name" value="DUF1415"/>
</dbReference>
<evidence type="ECO:0000313" key="1">
    <source>
        <dbReference type="EMBL" id="RUO73597.1"/>
    </source>
</evidence>
<reference evidence="1 2" key="1">
    <citation type="journal article" date="2011" name="Front. Microbiol.">
        <title>Genomic signatures of strain selection and enhancement in Bacillus atrophaeus var. globigii, a historical biowarfare simulant.</title>
        <authorList>
            <person name="Gibbons H.S."/>
            <person name="Broomall S.M."/>
            <person name="McNew L.A."/>
            <person name="Daligault H."/>
            <person name="Chapman C."/>
            <person name="Bruce D."/>
            <person name="Karavis M."/>
            <person name="Krepps M."/>
            <person name="McGregor P.A."/>
            <person name="Hong C."/>
            <person name="Park K.H."/>
            <person name="Akmal A."/>
            <person name="Feldman A."/>
            <person name="Lin J.S."/>
            <person name="Chang W.E."/>
            <person name="Higgs B.W."/>
            <person name="Demirev P."/>
            <person name="Lindquist J."/>
            <person name="Liem A."/>
            <person name="Fochler E."/>
            <person name="Read T.D."/>
            <person name="Tapia R."/>
            <person name="Johnson S."/>
            <person name="Bishop-Lilly K.A."/>
            <person name="Detter C."/>
            <person name="Han C."/>
            <person name="Sozhamannan S."/>
            <person name="Rosenzweig C.N."/>
            <person name="Skowronski E.W."/>
        </authorList>
    </citation>
    <scope>NUCLEOTIDE SEQUENCE [LARGE SCALE GENOMIC DNA]</scope>
    <source>
        <strain evidence="1 2">CL-SP19</strain>
    </source>
</reference>
<comment type="caution">
    <text evidence="1">The sequence shown here is derived from an EMBL/GenBank/DDBJ whole genome shotgun (WGS) entry which is preliminary data.</text>
</comment>
<keyword evidence="2" id="KW-1185">Reference proteome</keyword>
<dbReference type="Proteomes" id="UP000287908">
    <property type="component" value="Unassembled WGS sequence"/>
</dbReference>
<dbReference type="Pfam" id="PF07209">
    <property type="entry name" value="DUF1415"/>
    <property type="match status" value="1"/>
</dbReference>
<accession>A0A432Z6T2</accession>
<sequence length="182" mass="21233">MASDNEIMRQTQAWVQQLIVKYNICPFARREVERQSIRYAVSHESDFESTLDRVVAECQFLDEHVDTETTMLMLPAFTSFDEFLDLIAVSQQLLSMSGYDGVYQLAHFHPDYCFEGEQPADPANYTNRAPHPTLHFLREASMERALMATENPEQIPQRNIEFARRRGSEFFKRILADVKARY</sequence>
<dbReference type="OrthoDB" id="277390at2"/>
<dbReference type="RefSeq" id="WP_126785400.1">
    <property type="nucleotide sequence ID" value="NZ_PIQF01000004.1"/>
</dbReference>
<dbReference type="EMBL" id="PIQF01000004">
    <property type="protein sequence ID" value="RUO73597.1"/>
    <property type="molecule type" value="Genomic_DNA"/>
</dbReference>